<feature type="domain" description="ABM" evidence="1">
    <location>
        <begin position="3"/>
        <end position="91"/>
    </location>
</feature>
<proteinExistence type="predicted"/>
<dbReference type="GO" id="GO:0004497">
    <property type="term" value="F:monooxygenase activity"/>
    <property type="evidence" value="ECO:0007669"/>
    <property type="project" value="UniProtKB-KW"/>
</dbReference>
<keyword evidence="2" id="KW-0503">Monooxygenase</keyword>
<dbReference type="Pfam" id="PF03992">
    <property type="entry name" value="ABM"/>
    <property type="match status" value="1"/>
</dbReference>
<name>A0ABY7NKP3_9SPHN</name>
<dbReference type="EMBL" id="CP115174">
    <property type="protein sequence ID" value="WBO22073.1"/>
    <property type="molecule type" value="Genomic_DNA"/>
</dbReference>
<evidence type="ECO:0000313" key="3">
    <source>
        <dbReference type="Proteomes" id="UP001210865"/>
    </source>
</evidence>
<gene>
    <name evidence="2" type="ORF">PBT88_18240</name>
</gene>
<dbReference type="InterPro" id="IPR007138">
    <property type="entry name" value="ABM_dom"/>
</dbReference>
<dbReference type="RefSeq" id="WP_270076721.1">
    <property type="nucleotide sequence ID" value="NZ_CP115174.1"/>
</dbReference>
<evidence type="ECO:0000259" key="1">
    <source>
        <dbReference type="PROSITE" id="PS51725"/>
    </source>
</evidence>
<evidence type="ECO:0000313" key="2">
    <source>
        <dbReference type="EMBL" id="WBO22073.1"/>
    </source>
</evidence>
<protein>
    <submittedName>
        <fullName evidence="2">Quinol monooxygenase</fullName>
    </submittedName>
</protein>
<organism evidence="2 3">
    <name type="scientific">Sphingomonas abietis</name>
    <dbReference type="NCBI Taxonomy" id="3012344"/>
    <lineage>
        <taxon>Bacteria</taxon>
        <taxon>Pseudomonadati</taxon>
        <taxon>Pseudomonadota</taxon>
        <taxon>Alphaproteobacteria</taxon>
        <taxon>Sphingomonadales</taxon>
        <taxon>Sphingomonadaceae</taxon>
        <taxon>Sphingomonas</taxon>
    </lineage>
</organism>
<dbReference type="PANTHER" id="PTHR33336">
    <property type="entry name" value="QUINOL MONOOXYGENASE YGIN-RELATED"/>
    <property type="match status" value="1"/>
</dbReference>
<dbReference type="SUPFAM" id="SSF54909">
    <property type="entry name" value="Dimeric alpha+beta barrel"/>
    <property type="match status" value="1"/>
</dbReference>
<dbReference type="Gene3D" id="3.30.70.100">
    <property type="match status" value="1"/>
</dbReference>
<dbReference type="PANTHER" id="PTHR33336:SF15">
    <property type="entry name" value="ABM DOMAIN-CONTAINING PROTEIN"/>
    <property type="match status" value="1"/>
</dbReference>
<dbReference type="InterPro" id="IPR050744">
    <property type="entry name" value="AI-2_Isomerase_LsrG"/>
</dbReference>
<sequence length="99" mass="10528">MPIKVVALISVKPGSEAGFESAAAAVAAEARQEPGNHHYNVWREASGDRRYVFDELYADQAAVDAHMASDHFRAFAKAIGDLLTAPPLIVPAPEAVDVA</sequence>
<accession>A0ABY7NKP3</accession>
<keyword evidence="3" id="KW-1185">Reference proteome</keyword>
<dbReference type="PROSITE" id="PS51725">
    <property type="entry name" value="ABM"/>
    <property type="match status" value="1"/>
</dbReference>
<dbReference type="Proteomes" id="UP001210865">
    <property type="component" value="Chromosome"/>
</dbReference>
<dbReference type="InterPro" id="IPR011008">
    <property type="entry name" value="Dimeric_a/b-barrel"/>
</dbReference>
<reference evidence="2 3" key="1">
    <citation type="submission" date="2022-12" db="EMBL/GenBank/DDBJ databases">
        <title>Sphingomonas abieness sp. nov., an endophytic bacterium isolated from Abies koreana.</title>
        <authorList>
            <person name="Jiang L."/>
            <person name="Lee J."/>
        </authorList>
    </citation>
    <scope>NUCLEOTIDE SEQUENCE [LARGE SCALE GENOMIC DNA]</scope>
    <source>
        <strain evidence="3">PAMB 00755</strain>
    </source>
</reference>
<keyword evidence="2" id="KW-0560">Oxidoreductase</keyword>